<evidence type="ECO:0000256" key="4">
    <source>
        <dbReference type="ARBA" id="ARBA00023006"/>
    </source>
</evidence>
<dbReference type="Ensembl" id="ENSEBUT00000014857.1">
    <property type="protein sequence ID" value="ENSEBUP00000014281.1"/>
    <property type="gene ID" value="ENSEBUG00000008994.1"/>
</dbReference>
<feature type="domain" description="Autophagy protein ATG5 UblA" evidence="8">
    <location>
        <begin position="23"/>
        <end position="84"/>
    </location>
</feature>
<evidence type="ECO:0000313" key="10">
    <source>
        <dbReference type="Proteomes" id="UP000694388"/>
    </source>
</evidence>
<dbReference type="InterPro" id="IPR048939">
    <property type="entry name" value="ATG5_UblA"/>
</dbReference>
<evidence type="ECO:0000256" key="1">
    <source>
        <dbReference type="ARBA" id="ARBA00006910"/>
    </source>
</evidence>
<evidence type="ECO:0000256" key="3">
    <source>
        <dbReference type="ARBA" id="ARBA00022843"/>
    </source>
</evidence>
<keyword evidence="3" id="KW-0832">Ubl conjugation</keyword>
<dbReference type="GO" id="GO:0019776">
    <property type="term" value="F:Atg8-family ligase activity"/>
    <property type="evidence" value="ECO:0007669"/>
    <property type="project" value="TreeGrafter"/>
</dbReference>
<evidence type="ECO:0000313" key="9">
    <source>
        <dbReference type="Ensembl" id="ENSEBUP00000014281.1"/>
    </source>
</evidence>
<evidence type="ECO:0000256" key="5">
    <source>
        <dbReference type="ARBA" id="ARBA00025421"/>
    </source>
</evidence>
<dbReference type="Gene3D" id="3.10.20.620">
    <property type="match status" value="1"/>
</dbReference>
<reference evidence="9" key="2">
    <citation type="submission" date="2025-09" db="UniProtKB">
        <authorList>
            <consortium name="Ensembl"/>
        </authorList>
    </citation>
    <scope>IDENTIFICATION</scope>
</reference>
<dbReference type="Proteomes" id="UP000694388">
    <property type="component" value="Unplaced"/>
</dbReference>
<reference evidence="9" key="1">
    <citation type="submission" date="2025-08" db="UniProtKB">
        <authorList>
            <consortium name="Ensembl"/>
        </authorList>
    </citation>
    <scope>IDENTIFICATION</scope>
</reference>
<dbReference type="GO" id="GO:0007033">
    <property type="term" value="P:vacuole organization"/>
    <property type="evidence" value="ECO:0007669"/>
    <property type="project" value="UniProtKB-ARBA"/>
</dbReference>
<dbReference type="Pfam" id="PF20638">
    <property type="entry name" value="ATG5_UblA"/>
    <property type="match status" value="1"/>
</dbReference>
<dbReference type="Pfam" id="PF20637">
    <property type="entry name" value="ATG5_HBR"/>
    <property type="match status" value="1"/>
</dbReference>
<keyword evidence="10" id="KW-1185">Reference proteome</keyword>
<dbReference type="GO" id="GO:0034045">
    <property type="term" value="C:phagophore assembly site membrane"/>
    <property type="evidence" value="ECO:0007669"/>
    <property type="project" value="TreeGrafter"/>
</dbReference>
<evidence type="ECO:0000259" key="8">
    <source>
        <dbReference type="Pfam" id="PF20638"/>
    </source>
</evidence>
<dbReference type="GO" id="GO:0000422">
    <property type="term" value="P:autophagy of mitochondrion"/>
    <property type="evidence" value="ECO:0007669"/>
    <property type="project" value="TreeGrafter"/>
</dbReference>
<dbReference type="PANTHER" id="PTHR13040:SF2">
    <property type="entry name" value="AUTOPHAGY PROTEIN 5"/>
    <property type="match status" value="1"/>
</dbReference>
<dbReference type="InterPro" id="IPR042526">
    <property type="entry name" value="Atg5_HR"/>
</dbReference>
<evidence type="ECO:0000259" key="7">
    <source>
        <dbReference type="Pfam" id="PF20637"/>
    </source>
</evidence>
<dbReference type="GO" id="GO:0006995">
    <property type="term" value="P:cellular response to nitrogen starvation"/>
    <property type="evidence" value="ECO:0007669"/>
    <property type="project" value="TreeGrafter"/>
</dbReference>
<dbReference type="Gene3D" id="1.10.246.190">
    <property type="entry name" value="Autophagy protein Apg5, helix rich domain"/>
    <property type="match status" value="1"/>
</dbReference>
<evidence type="ECO:0000256" key="2">
    <source>
        <dbReference type="ARBA" id="ARBA00022499"/>
    </source>
</evidence>
<dbReference type="InterPro" id="IPR007239">
    <property type="entry name" value="Atg5"/>
</dbReference>
<dbReference type="GO" id="GO:0061908">
    <property type="term" value="C:phagophore"/>
    <property type="evidence" value="ECO:0007669"/>
    <property type="project" value="TreeGrafter"/>
</dbReference>
<dbReference type="GeneTree" id="ENSGT00390000004766"/>
<feature type="domain" description="Autophagy protein ATG5 alpha-helical bundle region" evidence="7">
    <location>
        <begin position="99"/>
        <end position="161"/>
    </location>
</feature>
<comment type="similarity">
    <text evidence="1">Belongs to the ATG5 family.</text>
</comment>
<dbReference type="GO" id="GO:0005776">
    <property type="term" value="C:autophagosome"/>
    <property type="evidence" value="ECO:0007669"/>
    <property type="project" value="TreeGrafter"/>
</dbReference>
<accession>A0A8C4QEG5</accession>
<dbReference type="AlphaFoldDB" id="A0A8C4QEG5"/>
<dbReference type="GO" id="GO:0044233">
    <property type="term" value="C:mitochondria-associated endoplasmic reticulum membrane contact site"/>
    <property type="evidence" value="ECO:0007669"/>
    <property type="project" value="TreeGrafter"/>
</dbReference>
<dbReference type="InterPro" id="IPR042527">
    <property type="entry name" value="Atg5_UblA_dom_sf"/>
</dbReference>
<keyword evidence="4" id="KW-0072">Autophagy</keyword>
<comment type="function">
    <text evidence="5">May play an important role in the apoptotic process, possibly within the modified cytoskeleton. Its expression is a relatively late event in the apoptotic process, occurring downstream of caspase activity. Plays a crucial role in IFN-gamma-induced autophagic cell death by interacting with FADD.</text>
</comment>
<comment type="subunit">
    <text evidence="6">Forms a conjugate with ATG12. Part of the minor complex composed of 4 sets of ATG12-ATG5 and ATG16L1 (400 kDa); this complex interacts with ATG3 leading to disruption of ATG7 interaction and promotion of ATG8-like proteins lipidation. Forms an 800-kDa complex composed of ATG12-ATG5 and ATG16L2. The ATG12-ATG5 conjugate interacts with RAB33A; this interaction is bridged by ATG16L1 and promotes ATG12-ATG5-ATG16L1 complex recruitment to phagophores. Interacts with TECPR1; the interaction is direct and does not take place when ATG16L1 is associated with the ATG5-ATG12 conjugate. Interacts with DHX58/RIG-1, IFIH1/MDA5 and MAVS/IPS-1 in monomeric form as well as in ATG12-ATG5 conjugate form. The interaction with MAVS is further enhanced upon vesicular stomatitis virus (VSV) infection. Interacts with ATG3. Interacts with ATG7 and ATG10. Interacts with FADD. Interacts with Bassoon/BSN; this interaction is important for the regulation of presynaptic autophagy. Interacts with ATG16L2.</text>
</comment>
<evidence type="ECO:0000256" key="6">
    <source>
        <dbReference type="ARBA" id="ARBA00093583"/>
    </source>
</evidence>
<name>A0A8C4QEG5_EPTBU</name>
<dbReference type="InterPro" id="IPR048940">
    <property type="entry name" value="ATG5_HBR"/>
</dbReference>
<dbReference type="PANTHER" id="PTHR13040">
    <property type="entry name" value="AUTOPHAGY PROTEIN 5"/>
    <property type="match status" value="1"/>
</dbReference>
<sequence length="248" mass="28677">KRGLCDEAHDAVSFLEPACFQGHKQTHTVLLPRISYLPLVTDKDTGDVWFDFEGTPLKWHYPIGLLFDLYAPNSSLPWNITVHFKGYPQDELLLRSSKEEIETQLMSTLKEADSIKHRGGAGRRGCTGVMSELQRKEHRQIWLGLSNDKFEQFWAVNRKLMDVPAEETTFRHVPFRLYEVGHAIISHSQSCHQLLQHCGNEAFDRKDHRYCVFIHFVVNLCTCCQCNDNLRLCSHYNFLLLCLAAKQN</sequence>
<dbReference type="GO" id="GO:0034274">
    <property type="term" value="C:Atg12-Atg5-Atg16 complex"/>
    <property type="evidence" value="ECO:0007669"/>
    <property type="project" value="TreeGrafter"/>
</dbReference>
<proteinExistence type="inferred from homology"/>
<dbReference type="GO" id="GO:0034727">
    <property type="term" value="P:piecemeal microautophagy of the nucleus"/>
    <property type="evidence" value="ECO:0007669"/>
    <property type="project" value="TreeGrafter"/>
</dbReference>
<organism evidence="9 10">
    <name type="scientific">Eptatretus burgeri</name>
    <name type="common">Inshore hagfish</name>
    <dbReference type="NCBI Taxonomy" id="7764"/>
    <lineage>
        <taxon>Eukaryota</taxon>
        <taxon>Metazoa</taxon>
        <taxon>Chordata</taxon>
        <taxon>Craniata</taxon>
        <taxon>Vertebrata</taxon>
        <taxon>Cyclostomata</taxon>
        <taxon>Myxini</taxon>
        <taxon>Myxiniformes</taxon>
        <taxon>Myxinidae</taxon>
        <taxon>Eptatretinae</taxon>
        <taxon>Eptatretus</taxon>
    </lineage>
</organism>
<protein>
    <submittedName>
        <fullName evidence="9">ATG5 autophagy related 5 homolog (S. cerevisiae)</fullName>
    </submittedName>
</protein>
<keyword evidence="2" id="KW-1017">Isopeptide bond</keyword>